<dbReference type="GeneID" id="25368746"/>
<dbReference type="HOGENOM" id="CLU_1749273_0_0_1"/>
<dbReference type="InParanoid" id="A0A074YLA2"/>
<evidence type="ECO:0000259" key="1">
    <source>
        <dbReference type="Pfam" id="PF16761"/>
    </source>
</evidence>
<reference evidence="2 3" key="1">
    <citation type="journal article" date="2014" name="BMC Genomics">
        <title>Genome sequencing of four Aureobasidium pullulans varieties: biotechnological potential, stress tolerance, and description of new species.</title>
        <authorList>
            <person name="Gostin Ar C."/>
            <person name="Ohm R.A."/>
            <person name="Kogej T."/>
            <person name="Sonjak S."/>
            <person name="Turk M."/>
            <person name="Zajc J."/>
            <person name="Zalar P."/>
            <person name="Grube M."/>
            <person name="Sun H."/>
            <person name="Han J."/>
            <person name="Sharma A."/>
            <person name="Chiniquy J."/>
            <person name="Ngan C.Y."/>
            <person name="Lipzen A."/>
            <person name="Barry K."/>
            <person name="Grigoriev I.V."/>
            <person name="Gunde-Cimerman N."/>
        </authorList>
    </citation>
    <scope>NUCLEOTIDE SEQUENCE [LARGE SCALE GENOMIC DNA]</scope>
    <source>
        <strain evidence="2 3">EXF-2481</strain>
    </source>
</reference>
<gene>
    <name evidence="2" type="ORF">AUEXF2481DRAFT_5163</name>
</gene>
<dbReference type="InterPro" id="IPR031915">
    <property type="entry name" value="Clr2_N"/>
</dbReference>
<evidence type="ECO:0000313" key="2">
    <source>
        <dbReference type="EMBL" id="KEQ94897.1"/>
    </source>
</evidence>
<name>A0A074YLA2_AURSE</name>
<organism evidence="2 3">
    <name type="scientific">Aureobasidium subglaciale (strain EXF-2481)</name>
    <name type="common">Aureobasidium pullulans var. subglaciale</name>
    <dbReference type="NCBI Taxonomy" id="1043005"/>
    <lineage>
        <taxon>Eukaryota</taxon>
        <taxon>Fungi</taxon>
        <taxon>Dikarya</taxon>
        <taxon>Ascomycota</taxon>
        <taxon>Pezizomycotina</taxon>
        <taxon>Dothideomycetes</taxon>
        <taxon>Dothideomycetidae</taxon>
        <taxon>Dothideales</taxon>
        <taxon>Saccotheciaceae</taxon>
        <taxon>Aureobasidium</taxon>
    </lineage>
</organism>
<feature type="domain" description="Cryptic loci regulator 2 N-terminal" evidence="1">
    <location>
        <begin position="63"/>
        <end position="124"/>
    </location>
</feature>
<dbReference type="RefSeq" id="XP_013343366.1">
    <property type="nucleotide sequence ID" value="XM_013487912.1"/>
</dbReference>
<proteinExistence type="predicted"/>
<dbReference type="Proteomes" id="UP000030641">
    <property type="component" value="Unassembled WGS sequence"/>
</dbReference>
<sequence>MANVSANPDADQVQVQDIDLSDPQYTSDGIGNHPERSTGIRQPDTMYLHILSRMDILCNFVGSLPRGYSYFGRPHAPLGSSIRRYDLFIWGHPSGRCFRSHRQFCPHVVSIVQNKLDNCACYLCAINGPLSGAFAPPPPPSPPAAPTTV</sequence>
<dbReference type="Pfam" id="PF16761">
    <property type="entry name" value="Clr2_transil"/>
    <property type="match status" value="1"/>
</dbReference>
<dbReference type="OrthoDB" id="3814192at2759"/>
<accession>A0A074YLA2</accession>
<dbReference type="EMBL" id="KL584760">
    <property type="protein sequence ID" value="KEQ94897.1"/>
    <property type="molecule type" value="Genomic_DNA"/>
</dbReference>
<dbReference type="AlphaFoldDB" id="A0A074YLA2"/>
<keyword evidence="3" id="KW-1185">Reference proteome</keyword>
<protein>
    <recommendedName>
        <fullName evidence="1">Cryptic loci regulator 2 N-terminal domain-containing protein</fullName>
    </recommendedName>
</protein>
<evidence type="ECO:0000313" key="3">
    <source>
        <dbReference type="Proteomes" id="UP000030641"/>
    </source>
</evidence>